<proteinExistence type="predicted"/>
<organism evidence="1 2">
    <name type="scientific">Streptomyces paludis</name>
    <dbReference type="NCBI Taxonomy" id="2282738"/>
    <lineage>
        <taxon>Bacteria</taxon>
        <taxon>Bacillati</taxon>
        <taxon>Actinomycetota</taxon>
        <taxon>Actinomycetes</taxon>
        <taxon>Kitasatosporales</taxon>
        <taxon>Streptomycetaceae</taxon>
        <taxon>Streptomyces</taxon>
    </lineage>
</organism>
<dbReference type="KEGG" id="spad:DVK44_34500"/>
<dbReference type="InterPro" id="IPR036102">
    <property type="entry name" value="OsmC/Ohrsf"/>
</dbReference>
<keyword evidence="2" id="KW-1185">Reference proteome</keyword>
<dbReference type="Pfam" id="PF02566">
    <property type="entry name" value="OsmC"/>
    <property type="match status" value="1"/>
</dbReference>
<reference evidence="2" key="1">
    <citation type="submission" date="2018-07" db="EMBL/GenBank/DDBJ databases">
        <authorList>
            <person name="Zhao J."/>
        </authorList>
    </citation>
    <scope>NUCLEOTIDE SEQUENCE [LARGE SCALE GENOMIC DNA]</scope>
    <source>
        <strain evidence="2">GSSD-12</strain>
    </source>
</reference>
<dbReference type="InterPro" id="IPR015946">
    <property type="entry name" value="KH_dom-like_a/b"/>
</dbReference>
<dbReference type="EMBL" id="CP031194">
    <property type="protein sequence ID" value="AXG82000.1"/>
    <property type="molecule type" value="Genomic_DNA"/>
</dbReference>
<dbReference type="Gene3D" id="3.30.300.20">
    <property type="match status" value="1"/>
</dbReference>
<dbReference type="OrthoDB" id="3690212at2"/>
<accession>A0A345HZ76</accession>
<gene>
    <name evidence="1" type="ORF">DVK44_34500</name>
</gene>
<evidence type="ECO:0000313" key="1">
    <source>
        <dbReference type="EMBL" id="AXG82000.1"/>
    </source>
</evidence>
<dbReference type="InterPro" id="IPR003718">
    <property type="entry name" value="OsmC/Ohr_fam"/>
</dbReference>
<dbReference type="Proteomes" id="UP000253868">
    <property type="component" value="Chromosome"/>
</dbReference>
<name>A0A345HZ76_9ACTN</name>
<dbReference type="SUPFAM" id="SSF82784">
    <property type="entry name" value="OsmC-like"/>
    <property type="match status" value="1"/>
</dbReference>
<dbReference type="AlphaFoldDB" id="A0A345HZ76"/>
<evidence type="ECO:0000313" key="2">
    <source>
        <dbReference type="Proteomes" id="UP000253868"/>
    </source>
</evidence>
<sequence>MMSDRVTVISNLHGRTTDIRGRYLIGGPGFEIVSDGSVRSGGPGEEAGSLDLLVASLVSCALNAFRYDFVESGQPERQVEIFARIERKAEGDYLGTLIMECFIDGVDNVTAEELVAEYKKRCRIYNALKESLPVTFVPHASGSQE</sequence>
<protein>
    <submittedName>
        <fullName evidence="1">OsmC family peroxiredoxin</fullName>
    </submittedName>
</protein>